<evidence type="ECO:0000256" key="3">
    <source>
        <dbReference type="ARBA" id="ARBA00023065"/>
    </source>
</evidence>
<dbReference type="NCBIfam" id="NF002384">
    <property type="entry name" value="PRK01395.1"/>
    <property type="match status" value="1"/>
</dbReference>
<reference evidence="4 5" key="1">
    <citation type="submission" date="2016-10" db="EMBL/GenBank/DDBJ databases">
        <authorList>
            <person name="de Groot N.N."/>
        </authorList>
    </citation>
    <scope>NUCLEOTIDE SEQUENCE [LARGE SCALE GENOMIC DNA]</scope>
    <source>
        <strain evidence="4 5">DSM 15695</strain>
    </source>
</reference>
<accession>A0A1H8YXP5</accession>
<dbReference type="SUPFAM" id="SSF159468">
    <property type="entry name" value="AtpF-like"/>
    <property type="match status" value="1"/>
</dbReference>
<evidence type="ECO:0000256" key="1">
    <source>
        <dbReference type="ARBA" id="ARBA00010148"/>
    </source>
</evidence>
<proteinExistence type="inferred from homology"/>
<dbReference type="GO" id="GO:0046961">
    <property type="term" value="F:proton-transporting ATPase activity, rotational mechanism"/>
    <property type="evidence" value="ECO:0007669"/>
    <property type="project" value="InterPro"/>
</dbReference>
<evidence type="ECO:0000313" key="5">
    <source>
        <dbReference type="Proteomes" id="UP000198833"/>
    </source>
</evidence>
<dbReference type="InterPro" id="IPR008218">
    <property type="entry name" value="ATPase_V1-cplx_f_g_su"/>
</dbReference>
<gene>
    <name evidence="4" type="ORF">SAMN04488558_10172</name>
</gene>
<organism evidence="4 5">
    <name type="scientific">Ignavigranum ruoffiae</name>
    <dbReference type="NCBI Taxonomy" id="89093"/>
    <lineage>
        <taxon>Bacteria</taxon>
        <taxon>Bacillati</taxon>
        <taxon>Bacillota</taxon>
        <taxon>Bacilli</taxon>
        <taxon>Lactobacillales</taxon>
        <taxon>Aerococcaceae</taxon>
        <taxon>Ignavigranum</taxon>
    </lineage>
</organism>
<protein>
    <submittedName>
        <fullName evidence="4">V/A-type H+-transporting ATPase subunit F</fullName>
    </submittedName>
</protein>
<evidence type="ECO:0000313" key="4">
    <source>
        <dbReference type="EMBL" id="SEP56964.1"/>
    </source>
</evidence>
<dbReference type="InterPro" id="IPR036906">
    <property type="entry name" value="ATPase_V1_fsu_sf"/>
</dbReference>
<dbReference type="RefSeq" id="WP_092569623.1">
    <property type="nucleotide sequence ID" value="NZ_CALUDV010000004.1"/>
</dbReference>
<keyword evidence="2" id="KW-0813">Transport</keyword>
<name>A0A1H8YXP5_9LACT</name>
<evidence type="ECO:0000256" key="2">
    <source>
        <dbReference type="ARBA" id="ARBA00022448"/>
    </source>
</evidence>
<comment type="similarity">
    <text evidence="1">Belongs to the V-ATPase F subunit family.</text>
</comment>
<keyword evidence="5" id="KW-1185">Reference proteome</keyword>
<keyword evidence="3" id="KW-0406">Ion transport</keyword>
<dbReference type="Proteomes" id="UP000198833">
    <property type="component" value="Unassembled WGS sequence"/>
</dbReference>
<dbReference type="EMBL" id="FOEN01000001">
    <property type="protein sequence ID" value="SEP56964.1"/>
    <property type="molecule type" value="Genomic_DNA"/>
</dbReference>
<dbReference type="AlphaFoldDB" id="A0A1H8YXP5"/>
<dbReference type="Pfam" id="PF01990">
    <property type="entry name" value="ATP-synt_F"/>
    <property type="match status" value="1"/>
</dbReference>
<sequence>MATTYKIGIIGNKDAILPFRIIGFDIYPVLTASEAKETIKQLAEENYGIIYLTEDFAQQIPDTIKYYDTQVTPAIILLPSHRGNLGIGLQRIQDNVEKAVGANIL</sequence>
<dbReference type="OrthoDB" id="5311at2"/>
<dbReference type="Gene3D" id="3.40.50.10580">
    <property type="entry name" value="ATPase, V1 complex, subunit F"/>
    <property type="match status" value="1"/>
</dbReference>
<dbReference type="STRING" id="89093.SAMN04488558_10172"/>